<protein>
    <recommendedName>
        <fullName evidence="3">AB hydrolase-1 domain-containing protein</fullName>
    </recommendedName>
</protein>
<dbReference type="Gene3D" id="3.40.50.1820">
    <property type="entry name" value="alpha/beta hydrolase"/>
    <property type="match status" value="1"/>
</dbReference>
<name>A0A1F6VA44_9PROT</name>
<reference evidence="1 2" key="1">
    <citation type="journal article" date="2016" name="Nat. Commun.">
        <title>Thousands of microbial genomes shed light on interconnected biogeochemical processes in an aquifer system.</title>
        <authorList>
            <person name="Anantharaman K."/>
            <person name="Brown C.T."/>
            <person name="Hug L.A."/>
            <person name="Sharon I."/>
            <person name="Castelle C.J."/>
            <person name="Probst A.J."/>
            <person name="Thomas B.C."/>
            <person name="Singh A."/>
            <person name="Wilkins M.J."/>
            <person name="Karaoz U."/>
            <person name="Brodie E.L."/>
            <person name="Williams K.H."/>
            <person name="Hubbard S.S."/>
            <person name="Banfield J.F."/>
        </authorList>
    </citation>
    <scope>NUCLEOTIDE SEQUENCE [LARGE SCALE GENOMIC DNA]</scope>
</reference>
<dbReference type="SUPFAM" id="SSF53474">
    <property type="entry name" value="alpha/beta-Hydrolases"/>
    <property type="match status" value="1"/>
</dbReference>
<dbReference type="Proteomes" id="UP000179076">
    <property type="component" value="Unassembled WGS sequence"/>
</dbReference>
<dbReference type="AlphaFoldDB" id="A0A1F6VA44"/>
<accession>A0A1F6VA44</accession>
<evidence type="ECO:0000313" key="1">
    <source>
        <dbReference type="EMBL" id="OGI66416.1"/>
    </source>
</evidence>
<organism evidence="1 2">
    <name type="scientific">Candidatus Muproteobacteria bacterium RBG_16_60_9</name>
    <dbReference type="NCBI Taxonomy" id="1817755"/>
    <lineage>
        <taxon>Bacteria</taxon>
        <taxon>Pseudomonadati</taxon>
        <taxon>Pseudomonadota</taxon>
        <taxon>Candidatus Muproteobacteria</taxon>
    </lineage>
</organism>
<dbReference type="EMBL" id="MFSP01000088">
    <property type="protein sequence ID" value="OGI66416.1"/>
    <property type="molecule type" value="Genomic_DNA"/>
</dbReference>
<sequence length="90" mass="9728">MTVRTAHATLLLYRLVDGMKRITVPALVMTGDEDEPCLDAAPLLRRSIPTAGLVVLPRSGHVIDLEEPELFNRTVADFLAAVEGVPPGTH</sequence>
<gene>
    <name evidence="1" type="ORF">A2W18_00270</name>
</gene>
<dbReference type="InterPro" id="IPR029058">
    <property type="entry name" value="AB_hydrolase_fold"/>
</dbReference>
<evidence type="ECO:0008006" key="3">
    <source>
        <dbReference type="Google" id="ProtNLM"/>
    </source>
</evidence>
<evidence type="ECO:0000313" key="2">
    <source>
        <dbReference type="Proteomes" id="UP000179076"/>
    </source>
</evidence>
<proteinExistence type="predicted"/>
<comment type="caution">
    <text evidence="1">The sequence shown here is derived from an EMBL/GenBank/DDBJ whole genome shotgun (WGS) entry which is preliminary data.</text>
</comment>